<gene>
    <name evidence="3" type="ORF">KV110_23820</name>
</gene>
<evidence type="ECO:0000313" key="3">
    <source>
        <dbReference type="EMBL" id="QXN88620.1"/>
    </source>
</evidence>
<feature type="transmembrane region" description="Helical" evidence="2">
    <location>
        <begin position="134"/>
        <end position="156"/>
    </location>
</feature>
<accession>A0ABX8RJJ8</accession>
<evidence type="ECO:0000256" key="1">
    <source>
        <dbReference type="SAM" id="MobiDB-lite"/>
    </source>
</evidence>
<proteinExistence type="predicted"/>
<feature type="transmembrane region" description="Helical" evidence="2">
    <location>
        <begin position="67"/>
        <end position="85"/>
    </location>
</feature>
<keyword evidence="2" id="KW-0472">Membrane</keyword>
<organism evidence="3 4">
    <name type="scientific">Nocardia iowensis</name>
    <dbReference type="NCBI Taxonomy" id="204891"/>
    <lineage>
        <taxon>Bacteria</taxon>
        <taxon>Bacillati</taxon>
        <taxon>Actinomycetota</taxon>
        <taxon>Actinomycetes</taxon>
        <taxon>Mycobacteriales</taxon>
        <taxon>Nocardiaceae</taxon>
        <taxon>Nocardia</taxon>
    </lineage>
</organism>
<sequence length="219" mass="23090">MEALMNADQNVSADRGPALRIPRSRGALGGLAVLLLGIWGALIPFLGPYFNFAFTPDESWVWTSARGWLEVLPGVTAIIGGLLMLASRNRLVAGFGGWLAAAAGLWFIVGPFLADLLNIGALGDPVATSDLKRAVLQLTFFYGLGALILFFAATSLGRLSVRSARDIAFARREVDARDAVRTDTRGAVVEAPGPVSTTDRPTVGTQPRLHKPGLGGGHA</sequence>
<evidence type="ECO:0000256" key="2">
    <source>
        <dbReference type="SAM" id="Phobius"/>
    </source>
</evidence>
<dbReference type="EMBL" id="CP078145">
    <property type="protein sequence ID" value="QXN88620.1"/>
    <property type="molecule type" value="Genomic_DNA"/>
</dbReference>
<reference evidence="3 4" key="1">
    <citation type="submission" date="2021-07" db="EMBL/GenBank/DDBJ databases">
        <title>Whole Genome Sequence of Nocardia Iowensis.</title>
        <authorList>
            <person name="Lamm A."/>
            <person name="Collins-Fairclough A.M."/>
            <person name="Bunk B."/>
            <person name="Sproer C."/>
        </authorList>
    </citation>
    <scope>NUCLEOTIDE SEQUENCE [LARGE SCALE GENOMIC DNA]</scope>
    <source>
        <strain evidence="3 4">NRRL 5646</strain>
    </source>
</reference>
<protein>
    <submittedName>
        <fullName evidence="3">Uncharacterized protein</fullName>
    </submittedName>
</protein>
<evidence type="ECO:0000313" key="4">
    <source>
        <dbReference type="Proteomes" id="UP000694257"/>
    </source>
</evidence>
<keyword evidence="4" id="KW-1185">Reference proteome</keyword>
<dbReference type="Proteomes" id="UP000694257">
    <property type="component" value="Chromosome"/>
</dbReference>
<feature type="transmembrane region" description="Helical" evidence="2">
    <location>
        <begin position="27"/>
        <end position="47"/>
    </location>
</feature>
<feature type="compositionally biased region" description="Polar residues" evidence="1">
    <location>
        <begin position="195"/>
        <end position="205"/>
    </location>
</feature>
<keyword evidence="2" id="KW-0812">Transmembrane</keyword>
<feature type="transmembrane region" description="Helical" evidence="2">
    <location>
        <begin position="92"/>
        <end position="114"/>
    </location>
</feature>
<name>A0ABX8RJJ8_NOCIO</name>
<keyword evidence="2" id="KW-1133">Transmembrane helix</keyword>
<feature type="region of interest" description="Disordered" evidence="1">
    <location>
        <begin position="187"/>
        <end position="219"/>
    </location>
</feature>